<dbReference type="GO" id="GO:0045666">
    <property type="term" value="P:positive regulation of neuron differentiation"/>
    <property type="evidence" value="ECO:0007669"/>
    <property type="project" value="TreeGrafter"/>
</dbReference>
<proteinExistence type="predicted"/>
<evidence type="ECO:0000313" key="2">
    <source>
        <dbReference type="EMBL" id="CAD5213166.1"/>
    </source>
</evidence>
<reference evidence="2" key="1">
    <citation type="submission" date="2020-09" db="EMBL/GenBank/DDBJ databases">
        <authorList>
            <person name="Kikuchi T."/>
        </authorList>
    </citation>
    <scope>NUCLEOTIDE SEQUENCE</scope>
    <source>
        <strain evidence="2">SH1</strain>
    </source>
</reference>
<gene>
    <name evidence="2" type="ORF">BOKJ2_LOCUS4967</name>
</gene>
<name>A0A811KAC0_9BILA</name>
<dbReference type="Proteomes" id="UP000783686">
    <property type="component" value="Unassembled WGS sequence"/>
</dbReference>
<dbReference type="InterPro" id="IPR044069">
    <property type="entry name" value="ZF_C4H2"/>
</dbReference>
<evidence type="ECO:0000313" key="3">
    <source>
        <dbReference type="Proteomes" id="UP000614601"/>
    </source>
</evidence>
<dbReference type="GO" id="GO:0005634">
    <property type="term" value="C:nucleus"/>
    <property type="evidence" value="ECO:0007669"/>
    <property type="project" value="TreeGrafter"/>
</dbReference>
<accession>A0A811KAC0</accession>
<protein>
    <recommendedName>
        <fullName evidence="1">C4H2-type domain-containing protein</fullName>
    </recommendedName>
</protein>
<dbReference type="EMBL" id="CAJFCW020000002">
    <property type="protein sequence ID" value="CAG9099425.1"/>
    <property type="molecule type" value="Genomic_DNA"/>
</dbReference>
<dbReference type="EMBL" id="CAJFDH010000002">
    <property type="protein sequence ID" value="CAD5213166.1"/>
    <property type="molecule type" value="Genomic_DNA"/>
</dbReference>
<dbReference type="Pfam" id="PF10146">
    <property type="entry name" value="zf-C4H2"/>
    <property type="match status" value="1"/>
</dbReference>
<organism evidence="2 3">
    <name type="scientific">Bursaphelenchus okinawaensis</name>
    <dbReference type="NCBI Taxonomy" id="465554"/>
    <lineage>
        <taxon>Eukaryota</taxon>
        <taxon>Metazoa</taxon>
        <taxon>Ecdysozoa</taxon>
        <taxon>Nematoda</taxon>
        <taxon>Chromadorea</taxon>
        <taxon>Rhabditida</taxon>
        <taxon>Tylenchina</taxon>
        <taxon>Tylenchomorpha</taxon>
        <taxon>Aphelenchoidea</taxon>
        <taxon>Aphelenchoididae</taxon>
        <taxon>Bursaphelenchus</taxon>
    </lineage>
</organism>
<keyword evidence="3" id="KW-1185">Reference proteome</keyword>
<dbReference type="OrthoDB" id="20865at2759"/>
<dbReference type="PANTHER" id="PTHR31058:SF2">
    <property type="entry name" value="ZINC FINGER C4H2 DOMAIN-CONTAINING PROTEIN"/>
    <property type="match status" value="1"/>
</dbReference>
<dbReference type="InterPro" id="IPR018482">
    <property type="entry name" value="Znf-C4H2"/>
</dbReference>
<feature type="domain" description="C4H2-type" evidence="1">
    <location>
        <begin position="161"/>
        <end position="203"/>
    </location>
</feature>
<dbReference type="Proteomes" id="UP000614601">
    <property type="component" value="Unassembled WGS sequence"/>
</dbReference>
<evidence type="ECO:0000259" key="1">
    <source>
        <dbReference type="PROSITE" id="PS51896"/>
    </source>
</evidence>
<comment type="caution">
    <text evidence="2">The sequence shown here is derived from an EMBL/GenBank/DDBJ whole genome shotgun (WGS) entry which is preliminary data.</text>
</comment>
<dbReference type="AlphaFoldDB" id="A0A811KAC0"/>
<sequence length="205" mass="24136">MVDTVKMELDHYYEVREENCTSSKLIEQYDETKGHLNIEHKTHTEELRLINQDINHLEDLVKTVKSKQIHEKAVLADKYEKLKKAQTTTNEKLDEISNQSIDIVQAPKWLQQDCRLTEQKFNPNLFQMLLPQNTNLLMSLNPVFLKRAQAFPYTLPRRTCEDPAKSKQCASCGQQIHRNAPICPYCKTKTVSRNPRRYRREKYNS</sequence>
<dbReference type="PROSITE" id="PS51896">
    <property type="entry name" value="ZF_C4H2"/>
    <property type="match status" value="1"/>
</dbReference>
<dbReference type="PANTHER" id="PTHR31058">
    <property type="entry name" value="ZINC FINGER C4H2 DOMAIN-CONTAINING PROTEIN"/>
    <property type="match status" value="1"/>
</dbReference>